<dbReference type="AlphaFoldDB" id="A0A2P6N8N5"/>
<proteinExistence type="predicted"/>
<feature type="transmembrane region" description="Helical" evidence="1">
    <location>
        <begin position="106"/>
        <end position="124"/>
    </location>
</feature>
<organism evidence="2 3">
    <name type="scientific">Planoprotostelium fungivorum</name>
    <dbReference type="NCBI Taxonomy" id="1890364"/>
    <lineage>
        <taxon>Eukaryota</taxon>
        <taxon>Amoebozoa</taxon>
        <taxon>Evosea</taxon>
        <taxon>Variosea</taxon>
        <taxon>Cavosteliida</taxon>
        <taxon>Cavosteliaceae</taxon>
        <taxon>Planoprotostelium</taxon>
    </lineage>
</organism>
<protein>
    <submittedName>
        <fullName evidence="2">Uncharacterized protein</fullName>
    </submittedName>
</protein>
<accession>A0A2P6N8N5</accession>
<evidence type="ECO:0000313" key="2">
    <source>
        <dbReference type="EMBL" id="PRP80313.1"/>
    </source>
</evidence>
<reference evidence="2 3" key="1">
    <citation type="journal article" date="2018" name="Genome Biol. Evol.">
        <title>Multiple Roots of Fruiting Body Formation in Amoebozoa.</title>
        <authorList>
            <person name="Hillmann F."/>
            <person name="Forbes G."/>
            <person name="Novohradska S."/>
            <person name="Ferling I."/>
            <person name="Riege K."/>
            <person name="Groth M."/>
            <person name="Westermann M."/>
            <person name="Marz M."/>
            <person name="Spaller T."/>
            <person name="Winckler T."/>
            <person name="Schaap P."/>
            <person name="Glockner G."/>
        </authorList>
    </citation>
    <scope>NUCLEOTIDE SEQUENCE [LARGE SCALE GENOMIC DNA]</scope>
    <source>
        <strain evidence="2 3">Jena</strain>
    </source>
</reference>
<keyword evidence="1" id="KW-1133">Transmembrane helix</keyword>
<gene>
    <name evidence="2" type="ORF">PROFUN_11791</name>
</gene>
<sequence>MSLCGAEDICARTGQEHHVMVSFQNWCVSSQISAVYNLPSVRHDYNFCHTFLCGQCLSSTEAVAEHVYLVTKTTQLENEFLLSYASRSLISSAHSRDAYSAPSSSGFVVAFNFGLVAVAAIFTLF</sequence>
<comment type="caution">
    <text evidence="2">The sequence shown here is derived from an EMBL/GenBank/DDBJ whole genome shotgun (WGS) entry which is preliminary data.</text>
</comment>
<name>A0A2P6N8N5_9EUKA</name>
<dbReference type="Proteomes" id="UP000241769">
    <property type="component" value="Unassembled WGS sequence"/>
</dbReference>
<keyword evidence="1" id="KW-0812">Transmembrane</keyword>
<dbReference type="EMBL" id="MDYQ01000154">
    <property type="protein sequence ID" value="PRP80313.1"/>
    <property type="molecule type" value="Genomic_DNA"/>
</dbReference>
<dbReference type="InParanoid" id="A0A2P6N8N5"/>
<keyword evidence="3" id="KW-1185">Reference proteome</keyword>
<evidence type="ECO:0000256" key="1">
    <source>
        <dbReference type="SAM" id="Phobius"/>
    </source>
</evidence>
<keyword evidence="1" id="KW-0472">Membrane</keyword>
<evidence type="ECO:0000313" key="3">
    <source>
        <dbReference type="Proteomes" id="UP000241769"/>
    </source>
</evidence>